<organism evidence="3 4">
    <name type="scientific">Actinophytocola oryzae</name>
    <dbReference type="NCBI Taxonomy" id="502181"/>
    <lineage>
        <taxon>Bacteria</taxon>
        <taxon>Bacillati</taxon>
        <taxon>Actinomycetota</taxon>
        <taxon>Actinomycetes</taxon>
        <taxon>Pseudonocardiales</taxon>
        <taxon>Pseudonocardiaceae</taxon>
    </lineage>
</organism>
<feature type="domain" description="Nitroreductase" evidence="1">
    <location>
        <begin position="287"/>
        <end position="477"/>
    </location>
</feature>
<evidence type="ECO:0000259" key="2">
    <source>
        <dbReference type="Pfam" id="PF22767"/>
    </source>
</evidence>
<dbReference type="Proteomes" id="UP000294927">
    <property type="component" value="Unassembled WGS sequence"/>
</dbReference>
<dbReference type="NCBIfam" id="TIGR03605">
    <property type="entry name" value="antibiot_sagB"/>
    <property type="match status" value="1"/>
</dbReference>
<dbReference type="PANTHER" id="PTHR43745:SF2">
    <property type="entry name" value="NITROREDUCTASE MJ1384-RELATED"/>
    <property type="match status" value="1"/>
</dbReference>
<feature type="domain" description="Cyanobactin oxidase ThcOx second" evidence="2">
    <location>
        <begin position="122"/>
        <end position="238"/>
    </location>
</feature>
<dbReference type="InterPro" id="IPR029479">
    <property type="entry name" value="Nitroreductase"/>
</dbReference>
<gene>
    <name evidence="3" type="ORF">CLV71_10491</name>
</gene>
<dbReference type="CDD" id="cd02142">
    <property type="entry name" value="McbC_SagB-like_oxidoreductase"/>
    <property type="match status" value="1"/>
</dbReference>
<dbReference type="Pfam" id="PF00881">
    <property type="entry name" value="Nitroreductase"/>
    <property type="match status" value="1"/>
</dbReference>
<reference evidence="3 4" key="1">
    <citation type="submission" date="2019-03" db="EMBL/GenBank/DDBJ databases">
        <title>Genomic Encyclopedia of Archaeal and Bacterial Type Strains, Phase II (KMG-II): from individual species to whole genera.</title>
        <authorList>
            <person name="Goeker M."/>
        </authorList>
    </citation>
    <scope>NUCLEOTIDE SEQUENCE [LARGE SCALE GENOMIC DNA]</scope>
    <source>
        <strain evidence="3 4">DSM 45499</strain>
    </source>
</reference>
<dbReference type="SUPFAM" id="SSF55469">
    <property type="entry name" value="FMN-dependent nitroreductase-like"/>
    <property type="match status" value="1"/>
</dbReference>
<dbReference type="RefSeq" id="WP_133902668.1">
    <property type="nucleotide sequence ID" value="NZ_SOCP01000004.1"/>
</dbReference>
<evidence type="ECO:0000313" key="4">
    <source>
        <dbReference type="Proteomes" id="UP000294927"/>
    </source>
</evidence>
<dbReference type="InterPro" id="IPR052544">
    <property type="entry name" value="Bacteriocin_Proc_Enz"/>
</dbReference>
<dbReference type="GO" id="GO:0016491">
    <property type="term" value="F:oxidoreductase activity"/>
    <property type="evidence" value="ECO:0007669"/>
    <property type="project" value="InterPro"/>
</dbReference>
<dbReference type="InterPro" id="IPR054488">
    <property type="entry name" value="ThcOx_dom2"/>
</dbReference>
<dbReference type="Pfam" id="PF22767">
    <property type="entry name" value="ThcOx"/>
    <property type="match status" value="1"/>
</dbReference>
<dbReference type="InterPro" id="IPR020051">
    <property type="entry name" value="SagB-type_dehydrogenase"/>
</dbReference>
<protein>
    <submittedName>
        <fullName evidence="3">SagB-type dehydrogenase family enzyme</fullName>
    </submittedName>
</protein>
<dbReference type="OrthoDB" id="3723182at2"/>
<proteinExistence type="predicted"/>
<dbReference type="AlphaFoldDB" id="A0A4R7VUH9"/>
<dbReference type="InterPro" id="IPR000415">
    <property type="entry name" value="Nitroreductase-like"/>
</dbReference>
<name>A0A4R7VUH9_9PSEU</name>
<comment type="caution">
    <text evidence="3">The sequence shown here is derived from an EMBL/GenBank/DDBJ whole genome shotgun (WGS) entry which is preliminary data.</text>
</comment>
<dbReference type="Gene3D" id="3.40.109.10">
    <property type="entry name" value="NADH Oxidase"/>
    <property type="match status" value="1"/>
</dbReference>
<dbReference type="PANTHER" id="PTHR43745">
    <property type="entry name" value="NITROREDUCTASE MJ1384-RELATED"/>
    <property type="match status" value="1"/>
</dbReference>
<evidence type="ECO:0000259" key="1">
    <source>
        <dbReference type="Pfam" id="PF00881"/>
    </source>
</evidence>
<sequence length="482" mass="52287">MHIDSGAHLLDQGIPLWSFREDVAIESTEVGLNILTRWGEVRIDRPTAAIDDSLHRMTLGPVALTNVTDLDWADLHDVFRQLPGCVVRSLGLRNSASPLLSATPVTQNARFELPKLDGTQVLRLSRFAFLRDSAGEMTLESPLSHHRVVLHRPLASWVVSALGRTTTTSEVARVVNVAEPLVAEIIAYLVAADMVVHGEEGEALAPAPRFGEDSDPALVTWAPHDLLFHSRSRLGRHDAPVGAGFSGADHLPPLPVVKPPPAGPRFPLYRPDLDAPTVREMTLSSAIEQRRSVREFAEDGPSAEQLGELLYRSARVRSLTDAVGAGLVPYTVSERPYPSAGSLYELDLYLTVDRCAGLPRGIYHYDPDGHALTLVNDRSEHADELLDNAMVLIGATRRPPALITMTARMGRLSWVYDSIAYATTLKHVGVLQQTLYLVATVLGLAPCALATGDDEVATAAFGLDYPAEVSVGEFVVGLPISR</sequence>
<evidence type="ECO:0000313" key="3">
    <source>
        <dbReference type="EMBL" id="TDV53623.1"/>
    </source>
</evidence>
<dbReference type="EMBL" id="SOCP01000004">
    <property type="protein sequence ID" value="TDV53623.1"/>
    <property type="molecule type" value="Genomic_DNA"/>
</dbReference>
<keyword evidence="4" id="KW-1185">Reference proteome</keyword>
<accession>A0A4R7VUH9</accession>